<feature type="transmembrane region" description="Helical" evidence="6">
    <location>
        <begin position="31"/>
        <end position="51"/>
    </location>
</feature>
<evidence type="ECO:0000256" key="2">
    <source>
        <dbReference type="ARBA" id="ARBA00022475"/>
    </source>
</evidence>
<dbReference type="PANTHER" id="PTHR30213">
    <property type="entry name" value="INNER MEMBRANE PROTEIN YHJD"/>
    <property type="match status" value="1"/>
</dbReference>
<protein>
    <submittedName>
        <fullName evidence="7">Membrane protein</fullName>
    </submittedName>
</protein>
<evidence type="ECO:0000256" key="6">
    <source>
        <dbReference type="SAM" id="Phobius"/>
    </source>
</evidence>
<evidence type="ECO:0000313" key="7">
    <source>
        <dbReference type="EMBL" id="SKB83641.1"/>
    </source>
</evidence>
<keyword evidence="4 6" id="KW-1133">Transmembrane helix</keyword>
<dbReference type="AlphaFoldDB" id="A0A1T5EID4"/>
<comment type="subcellular location">
    <subcellularLocation>
        <location evidence="1">Cell membrane</location>
        <topology evidence="1">Multi-pass membrane protein</topology>
    </subcellularLocation>
</comment>
<dbReference type="GO" id="GO:0005886">
    <property type="term" value="C:plasma membrane"/>
    <property type="evidence" value="ECO:0007669"/>
    <property type="project" value="UniProtKB-SubCell"/>
</dbReference>
<sequence>MLKIISDFWSVLKESFSEWMKSSASKDSASIAYYAIFSLPGLLIIVIWVAGNFYGEEAIRGEITAQFRGIMGKDVASSIESIVTSAVIDKQNIWMKTLGVGTLIFGATTLFFQMQTSLNQLWDIESAPKRAWQKFLLDRANSLGMILVITFLLLISMVLSSLLGLANNLITGYFGIETYILMQISNFVLGFLVVTLLFAFMFKVLPDVEISWKSVWMGAVVTALLFNIGKMLLSLYFDLSKPTSVFGAAGTVILIMMWVNYSCQIIFFGAEFTKVYAYKKGHYIKPSKFAKWNAEKRLRDQENSIIVPTEESKS</sequence>
<feature type="transmembrane region" description="Helical" evidence="6">
    <location>
        <begin position="143"/>
        <end position="166"/>
    </location>
</feature>
<dbReference type="EMBL" id="FUYZ01000003">
    <property type="protein sequence ID" value="SKB83641.1"/>
    <property type="molecule type" value="Genomic_DNA"/>
</dbReference>
<proteinExistence type="predicted"/>
<dbReference type="PANTHER" id="PTHR30213:SF1">
    <property type="entry name" value="INNER MEMBRANE PROTEIN YHJD"/>
    <property type="match status" value="1"/>
</dbReference>
<keyword evidence="2" id="KW-1003">Cell membrane</keyword>
<evidence type="ECO:0000256" key="4">
    <source>
        <dbReference type="ARBA" id="ARBA00022989"/>
    </source>
</evidence>
<keyword evidence="3 6" id="KW-0812">Transmembrane</keyword>
<evidence type="ECO:0000256" key="3">
    <source>
        <dbReference type="ARBA" id="ARBA00022692"/>
    </source>
</evidence>
<dbReference type="STRING" id="619805.SAMN05660477_01435"/>
<feature type="transmembrane region" description="Helical" evidence="6">
    <location>
        <begin position="178"/>
        <end position="202"/>
    </location>
</feature>
<dbReference type="Pfam" id="PF03631">
    <property type="entry name" value="Virul_fac_BrkB"/>
    <property type="match status" value="1"/>
</dbReference>
<dbReference type="InterPro" id="IPR017039">
    <property type="entry name" value="Virul_fac_BrkB"/>
</dbReference>
<gene>
    <name evidence="7" type="ORF">SAMN05660477_01435</name>
</gene>
<evidence type="ECO:0000256" key="5">
    <source>
        <dbReference type="ARBA" id="ARBA00023136"/>
    </source>
</evidence>
<keyword evidence="8" id="KW-1185">Reference proteome</keyword>
<evidence type="ECO:0000313" key="8">
    <source>
        <dbReference type="Proteomes" id="UP000191112"/>
    </source>
</evidence>
<feature type="transmembrane region" description="Helical" evidence="6">
    <location>
        <begin position="245"/>
        <end position="270"/>
    </location>
</feature>
<name>A0A1T5EID4_9FLAO</name>
<dbReference type="RefSeq" id="WP_079666679.1">
    <property type="nucleotide sequence ID" value="NZ_FUYZ01000003.1"/>
</dbReference>
<keyword evidence="5 6" id="KW-0472">Membrane</keyword>
<organism evidence="7 8">
    <name type="scientific">Soonwooa buanensis</name>
    <dbReference type="NCBI Taxonomy" id="619805"/>
    <lineage>
        <taxon>Bacteria</taxon>
        <taxon>Pseudomonadati</taxon>
        <taxon>Bacteroidota</taxon>
        <taxon>Flavobacteriia</taxon>
        <taxon>Flavobacteriales</taxon>
        <taxon>Weeksellaceae</taxon>
        <taxon>Chryseobacterium group</taxon>
        <taxon>Soonwooa</taxon>
    </lineage>
</organism>
<dbReference type="OrthoDB" id="9797028at2"/>
<evidence type="ECO:0000256" key="1">
    <source>
        <dbReference type="ARBA" id="ARBA00004651"/>
    </source>
</evidence>
<feature type="transmembrane region" description="Helical" evidence="6">
    <location>
        <begin position="214"/>
        <end position="233"/>
    </location>
</feature>
<dbReference type="Proteomes" id="UP000191112">
    <property type="component" value="Unassembled WGS sequence"/>
</dbReference>
<reference evidence="7 8" key="1">
    <citation type="submission" date="2017-02" db="EMBL/GenBank/DDBJ databases">
        <authorList>
            <person name="Peterson S.W."/>
        </authorList>
    </citation>
    <scope>NUCLEOTIDE SEQUENCE [LARGE SCALE GENOMIC DNA]</scope>
    <source>
        <strain evidence="7 8">DSM 22323</strain>
    </source>
</reference>
<dbReference type="PIRSF" id="PIRSF035875">
    <property type="entry name" value="RNase_BN"/>
    <property type="match status" value="1"/>
</dbReference>
<accession>A0A1T5EID4</accession>